<comment type="caution">
    <text evidence="1">The sequence shown here is derived from an EMBL/GenBank/DDBJ whole genome shotgun (WGS) entry which is preliminary data.</text>
</comment>
<evidence type="ECO:0000313" key="2">
    <source>
        <dbReference type="Proteomes" id="UP000488506"/>
    </source>
</evidence>
<gene>
    <name evidence="1" type="ORF">FD145_84</name>
</gene>
<name>A0A833L2H4_UNCSA</name>
<evidence type="ECO:0000313" key="1">
    <source>
        <dbReference type="EMBL" id="KAF0135258.1"/>
    </source>
</evidence>
<dbReference type="PANTHER" id="PTHR12993:SF11">
    <property type="entry name" value="N-ACETYLGLUCOSAMINYL-PHOSPHATIDYLINOSITOL DE-N-ACETYLASE"/>
    <property type="match status" value="1"/>
</dbReference>
<dbReference type="AlphaFoldDB" id="A0A833L2H4"/>
<protein>
    <submittedName>
        <fullName evidence="1">LmbE-like protein</fullName>
    </submittedName>
</protein>
<dbReference type="SUPFAM" id="SSF102588">
    <property type="entry name" value="LmbE-like"/>
    <property type="match status" value="1"/>
</dbReference>
<proteinExistence type="predicted"/>
<dbReference type="InterPro" id="IPR024078">
    <property type="entry name" value="LmbE-like_dom_sf"/>
</dbReference>
<dbReference type="InterPro" id="IPR003737">
    <property type="entry name" value="GlcNAc_PI_deacetylase-related"/>
</dbReference>
<reference evidence="1 2" key="1">
    <citation type="submission" date="2019-12" db="EMBL/GenBank/DDBJ databases">
        <authorList>
            <person name="Wolfe R."/>
            <person name="Danczak R."/>
            <person name="Wilkins M."/>
        </authorList>
    </citation>
    <scope>NUCLEOTIDE SEQUENCE [LARGE SCALE GENOMIC DNA]</scope>
    <source>
        <strain evidence="1">X2_MaxBin.013</strain>
    </source>
</reference>
<dbReference type="PANTHER" id="PTHR12993">
    <property type="entry name" value="N-ACETYLGLUCOSAMINYL-PHOSPHATIDYLINOSITOL DE-N-ACETYLASE-RELATED"/>
    <property type="match status" value="1"/>
</dbReference>
<dbReference type="Proteomes" id="UP000488506">
    <property type="component" value="Unassembled WGS sequence"/>
</dbReference>
<dbReference type="Pfam" id="PF02585">
    <property type="entry name" value="PIG-L"/>
    <property type="match status" value="1"/>
</dbReference>
<accession>A0A833L2H4</accession>
<dbReference type="GO" id="GO:0016811">
    <property type="term" value="F:hydrolase activity, acting on carbon-nitrogen (but not peptide) bonds, in linear amides"/>
    <property type="evidence" value="ECO:0007669"/>
    <property type="project" value="TreeGrafter"/>
</dbReference>
<dbReference type="Gene3D" id="3.40.50.10320">
    <property type="entry name" value="LmbE-like"/>
    <property type="match status" value="1"/>
</dbReference>
<organism evidence="1 2">
    <name type="scientific">Candidatus Saganbacteria bacterium</name>
    <dbReference type="NCBI Taxonomy" id="2575572"/>
    <lineage>
        <taxon>Bacteria</taxon>
        <taxon>Bacillati</taxon>
        <taxon>Saganbacteria</taxon>
    </lineage>
</organism>
<sequence>MKRVLVVVAHPDDEILGCGGTIAKHIQVGDEVRIIVFGDGVTSRHYFPNRLKKQDKKSVGMRKNEFFKAINLLGVKKENCSYFVLPDQRLDALPLLDIVKRVEKLTEKNAPDIVYTHHWGDLNKDHRVVCEATLTAFRPGRQIVKNATIFCFEIPGNMDILPPKSANTFKAEYVENVSDFIEVKLKALKAYESELQDYPHPFSPQAVEELAQKRGKAQKYKYAEAFERLKRVN</sequence>
<dbReference type="EMBL" id="WPAF01000001">
    <property type="protein sequence ID" value="KAF0135258.1"/>
    <property type="molecule type" value="Genomic_DNA"/>
</dbReference>